<evidence type="ECO:0000313" key="1">
    <source>
        <dbReference type="EMBL" id="OAP97703.1"/>
    </source>
</evidence>
<organism evidence="1">
    <name type="scientific">Rhizobium leguminosarum</name>
    <dbReference type="NCBI Taxonomy" id="384"/>
    <lineage>
        <taxon>Bacteria</taxon>
        <taxon>Pseudomonadati</taxon>
        <taxon>Pseudomonadota</taxon>
        <taxon>Alphaproteobacteria</taxon>
        <taxon>Hyphomicrobiales</taxon>
        <taxon>Rhizobiaceae</taxon>
        <taxon>Rhizobium/Agrobacterium group</taxon>
        <taxon>Rhizobium</taxon>
    </lineage>
</organism>
<comment type="caution">
    <text evidence="1">The sequence shown here is derived from an EMBL/GenBank/DDBJ whole genome shotgun (WGS) entry which is preliminary data.</text>
</comment>
<accession>A0A179C0E3</accession>
<dbReference type="AlphaFoldDB" id="A0A179C0E3"/>
<sequence length="205" mass="21699">MQKSAPAKPAIRVRSLAEADQNYAAAKDLVTRLKASSAKLDTEESELMHRLANRPPSAEKTGRVAALLGDATPEEDEAPDGVRARLKTIAGERVDLRAAIEIAQQRLSQARFGASRVICAEVAPTYAELVKALADALLAAHAAHAALLSMTNELSAQDVAWTGHLAPLQAHGIFGPEGGKLAIWLKDAGAAGFIKQSDIPQELKV</sequence>
<gene>
    <name evidence="1" type="ORF">A4U53_36230</name>
</gene>
<protein>
    <submittedName>
        <fullName evidence="1">Uncharacterized protein</fullName>
    </submittedName>
</protein>
<dbReference type="EMBL" id="LWBS01000001">
    <property type="protein sequence ID" value="OAP97703.1"/>
    <property type="molecule type" value="Genomic_DNA"/>
</dbReference>
<proteinExistence type="predicted"/>
<name>A0A179C0E3_RHILE</name>
<reference evidence="1" key="1">
    <citation type="submission" date="2016-04" db="EMBL/GenBank/DDBJ databases">
        <title>Fast-growing isolate from the root nodules of Vavilovia formosa.</title>
        <authorList>
            <person name="Kimeklis A."/>
            <person name="Safronova V."/>
            <person name="Belimov A."/>
            <person name="Andronov E."/>
        </authorList>
    </citation>
    <scope>NUCLEOTIDE SEQUENCE [LARGE SCALE GENOMIC DNA]</scope>
    <source>
        <strain evidence="1">Vaf-46</strain>
    </source>
</reference>